<dbReference type="PANTHER" id="PTHR43140">
    <property type="entry name" value="TYPE-1 RESTRICTION ENZYME ECOKI SPECIFICITY PROTEIN"/>
    <property type="match status" value="1"/>
</dbReference>
<dbReference type="OrthoDB" id="420671at2"/>
<dbReference type="EMBL" id="AAXW01000089">
    <property type="protein sequence ID" value="EAZ88335.1"/>
    <property type="molecule type" value="Genomic_DNA"/>
</dbReference>
<dbReference type="RefSeq" id="WP_008278576.1">
    <property type="nucleotide sequence ID" value="NZ_AAXW01000089.1"/>
</dbReference>
<comment type="similarity">
    <text evidence="1">Belongs to the type-I restriction system S methylase family.</text>
</comment>
<name>A3IYW0_9CHRO</name>
<organism evidence="6 7">
    <name type="scientific">Crocosphaera chwakensis CCY0110</name>
    <dbReference type="NCBI Taxonomy" id="391612"/>
    <lineage>
        <taxon>Bacteria</taxon>
        <taxon>Bacillati</taxon>
        <taxon>Cyanobacteriota</taxon>
        <taxon>Cyanophyceae</taxon>
        <taxon>Oscillatoriophycideae</taxon>
        <taxon>Chroococcales</taxon>
        <taxon>Aphanothecaceae</taxon>
        <taxon>Crocosphaera</taxon>
        <taxon>Crocosphaera chwakensis</taxon>
    </lineage>
</organism>
<keyword evidence="2" id="KW-0680">Restriction system</keyword>
<keyword evidence="7" id="KW-1185">Reference proteome</keyword>
<evidence type="ECO:0000256" key="4">
    <source>
        <dbReference type="ARBA" id="ARBA00038652"/>
    </source>
</evidence>
<evidence type="ECO:0000313" key="6">
    <source>
        <dbReference type="EMBL" id="EAZ88335.1"/>
    </source>
</evidence>
<evidence type="ECO:0000256" key="3">
    <source>
        <dbReference type="ARBA" id="ARBA00023125"/>
    </source>
</evidence>
<dbReference type="InterPro" id="IPR051212">
    <property type="entry name" value="Type-I_RE_S_subunit"/>
</dbReference>
<proteinExistence type="inferred from homology"/>
<evidence type="ECO:0000259" key="5">
    <source>
        <dbReference type="Pfam" id="PF01420"/>
    </source>
</evidence>
<dbReference type="PANTHER" id="PTHR43140:SF1">
    <property type="entry name" value="TYPE I RESTRICTION ENZYME ECOKI SPECIFICITY SUBUNIT"/>
    <property type="match status" value="1"/>
</dbReference>
<keyword evidence="3" id="KW-0238">DNA-binding</keyword>
<dbReference type="Pfam" id="PF01420">
    <property type="entry name" value="Methylase_S"/>
    <property type="match status" value="1"/>
</dbReference>
<dbReference type="GO" id="GO:0009307">
    <property type="term" value="P:DNA restriction-modification system"/>
    <property type="evidence" value="ECO:0007669"/>
    <property type="project" value="UniProtKB-KW"/>
</dbReference>
<feature type="domain" description="Type I restriction modification DNA specificity" evidence="5">
    <location>
        <begin position="44"/>
        <end position="190"/>
    </location>
</feature>
<dbReference type="Proteomes" id="UP000003781">
    <property type="component" value="Unassembled WGS sequence"/>
</dbReference>
<sequence length="191" mass="21973">MDIDAIKSLIVKLGFSREDESNQIYCKKYSDHKNYTISLNFETQWTLQKLGKITEIISGQSPQSKFYNKNQQGLPFYQGKIEFGNMYLKEPKTWTTQITKESIKDDILMSVRAPVGSLNINRFDKICIGRGLAAIRSKAENVFIKYIYYFLLFNPELIVGTEGLIFSSISRDQISKISIPLPPKEVQEQII</sequence>
<gene>
    <name evidence="6" type="ORF">CY0110_20930</name>
</gene>
<protein>
    <submittedName>
        <fullName evidence="6">Type I restriction-modification enzyme, S subunit, putative</fullName>
    </submittedName>
</protein>
<dbReference type="AlphaFoldDB" id="A3IYW0"/>
<accession>A3IYW0</accession>
<evidence type="ECO:0000313" key="7">
    <source>
        <dbReference type="Proteomes" id="UP000003781"/>
    </source>
</evidence>
<dbReference type="eggNOG" id="COG0732">
    <property type="taxonomic scope" value="Bacteria"/>
</dbReference>
<evidence type="ECO:0000256" key="1">
    <source>
        <dbReference type="ARBA" id="ARBA00010923"/>
    </source>
</evidence>
<dbReference type="SUPFAM" id="SSF116734">
    <property type="entry name" value="DNA methylase specificity domain"/>
    <property type="match status" value="1"/>
</dbReference>
<comment type="caution">
    <text evidence="6">The sequence shown here is derived from an EMBL/GenBank/DDBJ whole genome shotgun (WGS) entry which is preliminary data.</text>
</comment>
<dbReference type="GO" id="GO:0003677">
    <property type="term" value="F:DNA binding"/>
    <property type="evidence" value="ECO:0007669"/>
    <property type="project" value="UniProtKB-KW"/>
</dbReference>
<reference evidence="6 7" key="1">
    <citation type="submission" date="2007-03" db="EMBL/GenBank/DDBJ databases">
        <authorList>
            <person name="Stal L."/>
            <person name="Ferriera S."/>
            <person name="Johnson J."/>
            <person name="Kravitz S."/>
            <person name="Beeson K."/>
            <person name="Sutton G."/>
            <person name="Rogers Y.-H."/>
            <person name="Friedman R."/>
            <person name="Frazier M."/>
            <person name="Venter J.C."/>
        </authorList>
    </citation>
    <scope>NUCLEOTIDE SEQUENCE [LARGE SCALE GENOMIC DNA]</scope>
    <source>
        <strain evidence="6 7">CCY0110</strain>
    </source>
</reference>
<dbReference type="InterPro" id="IPR044946">
    <property type="entry name" value="Restrct_endonuc_typeI_TRD_sf"/>
</dbReference>
<dbReference type="Gene3D" id="3.90.220.20">
    <property type="entry name" value="DNA methylase specificity domains"/>
    <property type="match status" value="1"/>
</dbReference>
<comment type="subunit">
    <text evidence="4">The methyltransferase is composed of M and S polypeptides.</text>
</comment>
<dbReference type="InterPro" id="IPR000055">
    <property type="entry name" value="Restrct_endonuc_typeI_TRD"/>
</dbReference>
<evidence type="ECO:0000256" key="2">
    <source>
        <dbReference type="ARBA" id="ARBA00022747"/>
    </source>
</evidence>